<evidence type="ECO:0000313" key="1">
    <source>
        <dbReference type="EMBL" id="ERT09946.1"/>
    </source>
</evidence>
<organism evidence="1 2">
    <name type="scientific">Lyngbya aestuarii BL J</name>
    <dbReference type="NCBI Taxonomy" id="1348334"/>
    <lineage>
        <taxon>Bacteria</taxon>
        <taxon>Bacillati</taxon>
        <taxon>Cyanobacteriota</taxon>
        <taxon>Cyanophyceae</taxon>
        <taxon>Oscillatoriophycideae</taxon>
        <taxon>Oscillatoriales</taxon>
        <taxon>Microcoleaceae</taxon>
        <taxon>Lyngbya</taxon>
    </lineage>
</organism>
<dbReference type="Proteomes" id="UP000017127">
    <property type="component" value="Unassembled WGS sequence"/>
</dbReference>
<dbReference type="AlphaFoldDB" id="U7QU57"/>
<dbReference type="EMBL" id="AUZM01000001">
    <property type="protein sequence ID" value="ERT09946.1"/>
    <property type="molecule type" value="Genomic_DNA"/>
</dbReference>
<gene>
    <name evidence="1" type="ORF">M595_0150</name>
</gene>
<reference evidence="1 2" key="1">
    <citation type="journal article" date="2013" name="Front. Microbiol.">
        <title>Comparative genomic analyses of the cyanobacterium, Lyngbya aestuarii BL J, a powerful hydrogen producer.</title>
        <authorList>
            <person name="Kothari A."/>
            <person name="Vaughn M."/>
            <person name="Garcia-Pichel F."/>
        </authorList>
    </citation>
    <scope>NUCLEOTIDE SEQUENCE [LARGE SCALE GENOMIC DNA]</scope>
    <source>
        <strain evidence="1 2">BL J</strain>
    </source>
</reference>
<comment type="caution">
    <text evidence="1">The sequence shown here is derived from an EMBL/GenBank/DDBJ whole genome shotgun (WGS) entry which is preliminary data.</text>
</comment>
<sequence>MNFLDTSALFDTSAQTVSDIGGFVTRCLFSTPENGLEEISCNVAKQVAEAGIIVGTCYIVNAGGSTVFPPLAAMAPMCNLGATGPVLDTDWITWIKKLPLQKLAW</sequence>
<keyword evidence="2" id="KW-1185">Reference proteome</keyword>
<proteinExistence type="predicted"/>
<accession>U7QU57</accession>
<evidence type="ECO:0000313" key="2">
    <source>
        <dbReference type="Proteomes" id="UP000017127"/>
    </source>
</evidence>
<protein>
    <submittedName>
        <fullName evidence="1">Uncharacterized protein</fullName>
    </submittedName>
</protein>
<name>U7QU57_9CYAN</name>